<accession>W5J3D4</accession>
<dbReference type="InterPro" id="IPR029058">
    <property type="entry name" value="AB_hydrolase_fold"/>
</dbReference>
<name>W5J3D4_ANODA</name>
<dbReference type="PRINTS" id="PR00821">
    <property type="entry name" value="TAGLIPASE"/>
</dbReference>
<evidence type="ECO:0000256" key="3">
    <source>
        <dbReference type="ARBA" id="ARBA00022525"/>
    </source>
</evidence>
<comment type="similarity">
    <text evidence="2 4">Belongs to the AB hydrolase superfamily. Lipase family.</text>
</comment>
<evidence type="ECO:0000313" key="7">
    <source>
        <dbReference type="EnsemblMetazoa" id="ADAC010588-PA"/>
    </source>
</evidence>
<dbReference type="STRING" id="43151.W5J3D4"/>
<evidence type="ECO:0000259" key="5">
    <source>
        <dbReference type="Pfam" id="PF00151"/>
    </source>
</evidence>
<dbReference type="HOGENOM" id="CLU_027171_2_2_1"/>
<dbReference type="Pfam" id="PF00151">
    <property type="entry name" value="Lipase"/>
    <property type="match status" value="1"/>
</dbReference>
<keyword evidence="8" id="KW-1185">Reference proteome</keyword>
<dbReference type="OMA" id="WYITAVK"/>
<reference evidence="6 8" key="1">
    <citation type="journal article" date="2010" name="BMC Genomics">
        <title>Combination of measures distinguishes pre-miRNAs from other stem-loops in the genome of the newly sequenced Anopheles darlingi.</title>
        <authorList>
            <person name="Mendes N.D."/>
            <person name="Freitas A.T."/>
            <person name="Vasconcelos A.T."/>
            <person name="Sagot M.F."/>
        </authorList>
    </citation>
    <scope>NUCLEOTIDE SEQUENCE</scope>
</reference>
<dbReference type="InterPro" id="IPR013818">
    <property type="entry name" value="Lipase"/>
</dbReference>
<reference evidence="7" key="4">
    <citation type="submission" date="2015-06" db="UniProtKB">
        <authorList>
            <consortium name="EnsemblMetazoa"/>
        </authorList>
    </citation>
    <scope>IDENTIFICATION</scope>
</reference>
<gene>
    <name evidence="6" type="ORF">AND_010588</name>
</gene>
<dbReference type="PANTHER" id="PTHR11610:SF169">
    <property type="entry name" value="GH15759P-RELATED"/>
    <property type="match status" value="1"/>
</dbReference>
<feature type="domain" description="Lipase" evidence="5">
    <location>
        <begin position="146"/>
        <end position="395"/>
    </location>
</feature>
<dbReference type="GO" id="GO:0005615">
    <property type="term" value="C:extracellular space"/>
    <property type="evidence" value="ECO:0007669"/>
    <property type="project" value="TreeGrafter"/>
</dbReference>
<dbReference type="GO" id="GO:0016042">
    <property type="term" value="P:lipid catabolic process"/>
    <property type="evidence" value="ECO:0007669"/>
    <property type="project" value="TreeGrafter"/>
</dbReference>
<dbReference type="FunCoup" id="W5J3D4">
    <property type="interactions" value="35"/>
</dbReference>
<reference evidence="6" key="2">
    <citation type="submission" date="2010-05" db="EMBL/GenBank/DDBJ databases">
        <authorList>
            <person name="Almeida L.G."/>
            <person name="Nicolas M.F."/>
            <person name="Souza R.C."/>
            <person name="Vasconcelos A.T.R."/>
        </authorList>
    </citation>
    <scope>NUCLEOTIDE SEQUENCE</scope>
</reference>
<dbReference type="EnsemblMetazoa" id="ADAC010588-RA">
    <property type="protein sequence ID" value="ADAC010588-PA"/>
    <property type="gene ID" value="ADAC010588"/>
</dbReference>
<dbReference type="VEuPathDB" id="VectorBase:ADAC010588"/>
<dbReference type="AlphaFoldDB" id="W5J3D4"/>
<dbReference type="eggNOG" id="ENOG502R63T">
    <property type="taxonomic scope" value="Eukaryota"/>
</dbReference>
<evidence type="ECO:0000313" key="6">
    <source>
        <dbReference type="EMBL" id="ETN57833.1"/>
    </source>
</evidence>
<dbReference type="GO" id="GO:0016298">
    <property type="term" value="F:lipase activity"/>
    <property type="evidence" value="ECO:0007669"/>
    <property type="project" value="InterPro"/>
</dbReference>
<dbReference type="SUPFAM" id="SSF53474">
    <property type="entry name" value="alpha/beta-Hydrolases"/>
    <property type="match status" value="1"/>
</dbReference>
<dbReference type="CDD" id="cd00707">
    <property type="entry name" value="Pancreat_lipase_like"/>
    <property type="match status" value="1"/>
</dbReference>
<dbReference type="EMBL" id="ADMH02002203">
    <property type="protein sequence ID" value="ETN57833.1"/>
    <property type="molecule type" value="Genomic_DNA"/>
</dbReference>
<dbReference type="Proteomes" id="UP000000673">
    <property type="component" value="Unassembled WGS sequence"/>
</dbReference>
<dbReference type="PANTHER" id="PTHR11610">
    <property type="entry name" value="LIPASE"/>
    <property type="match status" value="1"/>
</dbReference>
<dbReference type="VEuPathDB" id="VectorBase:ADAR2_010428"/>
<proteinExistence type="inferred from homology"/>
<reference evidence="6" key="3">
    <citation type="journal article" date="2013" name="Nucleic Acids Res.">
        <title>The genome of Anopheles darlingi, the main neotropical malaria vector.</title>
        <authorList>
            <person name="Marinotti O."/>
            <person name="Cerqueira G.C."/>
            <person name="de Almeida L.G."/>
            <person name="Ferro M.I."/>
            <person name="Loreto E.L."/>
            <person name="Zaha A."/>
            <person name="Teixeira S.M."/>
            <person name="Wespiser A.R."/>
            <person name="Almeida E Silva A."/>
            <person name="Schlindwein A.D."/>
            <person name="Pacheco A.C."/>
            <person name="Silva A.L."/>
            <person name="Graveley B.R."/>
            <person name="Walenz B.P."/>
            <person name="Lima Bde A."/>
            <person name="Ribeiro C.A."/>
            <person name="Nunes-Silva C.G."/>
            <person name="de Carvalho C.R."/>
            <person name="Soares C.M."/>
            <person name="de Menezes C.B."/>
            <person name="Matiolli C."/>
            <person name="Caffrey D."/>
            <person name="Araujo D.A."/>
            <person name="de Oliveira D.M."/>
            <person name="Golenbock D."/>
            <person name="Grisard E.C."/>
            <person name="Fantinatti-Garboggini F."/>
            <person name="de Carvalho F.M."/>
            <person name="Barcellos F.G."/>
            <person name="Prosdocimi F."/>
            <person name="May G."/>
            <person name="Azevedo Junior G.M."/>
            <person name="Guimaraes G.M."/>
            <person name="Goldman G.H."/>
            <person name="Padilha I.Q."/>
            <person name="Batista Jda S."/>
            <person name="Ferro J.A."/>
            <person name="Ribeiro J.M."/>
            <person name="Fietto J.L."/>
            <person name="Dabbas K.M."/>
            <person name="Cerdeira L."/>
            <person name="Agnez-Lima L.F."/>
            <person name="Brocchi M."/>
            <person name="de Carvalho M.O."/>
            <person name="Teixeira Mde M."/>
            <person name="Diniz Maia Mde M."/>
            <person name="Goldman M.H."/>
            <person name="Cruz Schneider M.P."/>
            <person name="Felipe M.S."/>
            <person name="Hungria M."/>
            <person name="Nicolas M.F."/>
            <person name="Pereira M."/>
            <person name="Montes M.A."/>
            <person name="Cantao M.E."/>
            <person name="Vincentz M."/>
            <person name="Rafael M.S."/>
            <person name="Silverman N."/>
            <person name="Stoco P.H."/>
            <person name="Souza R.C."/>
            <person name="Vicentini R."/>
            <person name="Gazzinelli R.T."/>
            <person name="Neves Rde O."/>
            <person name="Silva R."/>
            <person name="Astolfi-Filho S."/>
            <person name="Maciel T.E."/>
            <person name="Urmenyi T.P."/>
            <person name="Tadei W.P."/>
            <person name="Camargo E.P."/>
            <person name="de Vasconcelos A.T."/>
        </authorList>
    </citation>
    <scope>NUCLEOTIDE SEQUENCE</scope>
</reference>
<evidence type="ECO:0000256" key="2">
    <source>
        <dbReference type="ARBA" id="ARBA00010701"/>
    </source>
</evidence>
<dbReference type="InterPro" id="IPR000734">
    <property type="entry name" value="TAG_lipase"/>
</dbReference>
<comment type="subcellular location">
    <subcellularLocation>
        <location evidence="1">Secreted</location>
    </subcellularLocation>
</comment>
<evidence type="ECO:0000313" key="8">
    <source>
        <dbReference type="Proteomes" id="UP000000673"/>
    </source>
</evidence>
<dbReference type="InterPro" id="IPR033906">
    <property type="entry name" value="Lipase_N"/>
</dbReference>
<dbReference type="Gene3D" id="3.40.50.1820">
    <property type="entry name" value="alpha/beta hydrolase"/>
    <property type="match status" value="1"/>
</dbReference>
<evidence type="ECO:0000256" key="1">
    <source>
        <dbReference type="ARBA" id="ARBA00004613"/>
    </source>
</evidence>
<dbReference type="GO" id="GO:0017171">
    <property type="term" value="F:serine hydrolase activity"/>
    <property type="evidence" value="ECO:0007669"/>
    <property type="project" value="TreeGrafter"/>
</dbReference>
<protein>
    <submittedName>
        <fullName evidence="6">Lipase</fullName>
    </submittedName>
</protein>
<keyword evidence="3" id="KW-0964">Secreted</keyword>
<organism evidence="6">
    <name type="scientific">Anopheles darlingi</name>
    <name type="common">Mosquito</name>
    <dbReference type="NCBI Taxonomy" id="43151"/>
    <lineage>
        <taxon>Eukaryota</taxon>
        <taxon>Metazoa</taxon>
        <taxon>Ecdysozoa</taxon>
        <taxon>Arthropoda</taxon>
        <taxon>Hexapoda</taxon>
        <taxon>Insecta</taxon>
        <taxon>Pterygota</taxon>
        <taxon>Neoptera</taxon>
        <taxon>Endopterygota</taxon>
        <taxon>Diptera</taxon>
        <taxon>Nematocera</taxon>
        <taxon>Culicoidea</taxon>
        <taxon>Culicidae</taxon>
        <taxon>Anophelinae</taxon>
        <taxon>Anopheles</taxon>
    </lineage>
</organism>
<dbReference type="FunFam" id="3.40.50.1820:FF:000122">
    <property type="entry name" value="Vitellogenin-3-like Protein"/>
    <property type="match status" value="1"/>
</dbReference>
<evidence type="ECO:0000256" key="4">
    <source>
        <dbReference type="RuleBase" id="RU004262"/>
    </source>
</evidence>
<sequence>MSRPVGPTATVCHFKSDLNKDRRVNRCRTRTMAPAVPMDAFAIGIESLATDKAHKALQPLLLLAAVSLLLLLPRSGSSAFTVVTLAPYLTRSDGSGSGVDGDNMVLSEGQLALCTVFTLWLGGLPLMYSPAPRGDCENCCPIREPKDIQFFLYTRHNPEKGDTLFVSDKKHLRASHLNRTNPLVIYMHGFSERAPGGPGESSKQMKDALLAADDYNVVLVDWSPLTALPWYVNSVQNGPRVGRYIARFVRFLVMSEFPLAQVHLIGFSLGAEVAGFAGKTLNEWGLKLPRITGLDPAFPLYVFERASQRLGPKDAEFVDVIHTDGGLLGYPWPLGHVDFYPNGGIPLQPGCAQQELAKNRWLGVFIGCSHARAWQYFAESLTRPRAFLCDRCEPSDGEVAAAAAARSGPRATRQTANNCTMSKEVFMGMYTDRTLRGKFYLSTNPQPPFGKHTDNRATATTTTTTTTVATVTTTTVQSSS</sequence>